<dbReference type="RefSeq" id="WP_279964513.1">
    <property type="nucleotide sequence ID" value="NZ_CP122537.1"/>
</dbReference>
<sequence>MTASAFLLSALLPSDAFEVAGATRIGGLHGPEQHHHHCDHCCSWLFTRIEGMPEFVNLRATMFDAPDWCVPFLETARDEALPWVATPAIRSFGGLPPADLYPELMAEFAAHA</sequence>
<reference evidence="1 2" key="1">
    <citation type="submission" date="2023-04" db="EMBL/GenBank/DDBJ databases">
        <title>Jannaschia ovalis sp. nov., a marine bacterium isolated from sea tidal flat.</title>
        <authorList>
            <person name="Kwon D.Y."/>
            <person name="Kim J.-J."/>
        </authorList>
    </citation>
    <scope>NUCLEOTIDE SEQUENCE [LARGE SCALE GENOMIC DNA]</scope>
    <source>
        <strain evidence="1 2">GRR-S6-38</strain>
    </source>
</reference>
<dbReference type="EMBL" id="CP122537">
    <property type="protein sequence ID" value="WGH77896.1"/>
    <property type="molecule type" value="Genomic_DNA"/>
</dbReference>
<dbReference type="InterPro" id="IPR011057">
    <property type="entry name" value="Mss4-like_sf"/>
</dbReference>
<gene>
    <name evidence="1" type="ORF">P8627_12750</name>
</gene>
<keyword evidence="2" id="KW-1185">Reference proteome</keyword>
<organism evidence="1 2">
    <name type="scientific">Jannaschia ovalis</name>
    <dbReference type="NCBI Taxonomy" id="3038773"/>
    <lineage>
        <taxon>Bacteria</taxon>
        <taxon>Pseudomonadati</taxon>
        <taxon>Pseudomonadota</taxon>
        <taxon>Alphaproteobacteria</taxon>
        <taxon>Rhodobacterales</taxon>
        <taxon>Roseobacteraceae</taxon>
        <taxon>Jannaschia</taxon>
    </lineage>
</organism>
<protein>
    <submittedName>
        <fullName evidence="1">Aldehyde-activating protein</fullName>
    </submittedName>
</protein>
<accession>A0ABY8L9U9</accession>
<evidence type="ECO:0000313" key="2">
    <source>
        <dbReference type="Proteomes" id="UP001243420"/>
    </source>
</evidence>
<proteinExistence type="predicted"/>
<dbReference type="SUPFAM" id="SSF51316">
    <property type="entry name" value="Mss4-like"/>
    <property type="match status" value="1"/>
</dbReference>
<evidence type="ECO:0000313" key="1">
    <source>
        <dbReference type="EMBL" id="WGH77896.1"/>
    </source>
</evidence>
<dbReference type="Proteomes" id="UP001243420">
    <property type="component" value="Chromosome"/>
</dbReference>
<name>A0ABY8L9U9_9RHOB</name>